<dbReference type="InterPro" id="IPR003442">
    <property type="entry name" value="T6A_TsaE"/>
</dbReference>
<keyword evidence="8" id="KW-0067">ATP-binding</keyword>
<evidence type="ECO:0000256" key="2">
    <source>
        <dbReference type="ARBA" id="ARBA00007599"/>
    </source>
</evidence>
<dbReference type="PANTHER" id="PTHR33540:SF2">
    <property type="entry name" value="TRNA THREONYLCARBAMOYLADENOSINE BIOSYNTHESIS PROTEIN TSAE"/>
    <property type="match status" value="1"/>
</dbReference>
<evidence type="ECO:0000313" key="12">
    <source>
        <dbReference type="Proteomes" id="UP001198402"/>
    </source>
</evidence>
<keyword evidence="5" id="KW-0819">tRNA processing</keyword>
<dbReference type="Gene3D" id="3.40.50.300">
    <property type="entry name" value="P-loop containing nucleotide triphosphate hydrolases"/>
    <property type="match status" value="1"/>
</dbReference>
<comment type="caution">
    <text evidence="11">The sequence shown here is derived from an EMBL/GenBank/DDBJ whole genome shotgun (WGS) entry which is preliminary data.</text>
</comment>
<reference evidence="12" key="1">
    <citation type="submission" date="2023-07" db="EMBL/GenBank/DDBJ databases">
        <authorList>
            <person name="Yue Y."/>
        </authorList>
    </citation>
    <scope>NUCLEOTIDE SEQUENCE [LARGE SCALE GENOMIC DNA]</scope>
    <source>
        <strain evidence="12">2Y89</strain>
    </source>
</reference>
<keyword evidence="9" id="KW-0460">Magnesium</keyword>
<name>A0ABS7Y2W3_9FLAO</name>
<comment type="similarity">
    <text evidence="2">Belongs to the TsaE family.</text>
</comment>
<dbReference type="EMBL" id="JAIUJS010000003">
    <property type="protein sequence ID" value="MCA0153013.1"/>
    <property type="molecule type" value="Genomic_DNA"/>
</dbReference>
<evidence type="ECO:0000256" key="10">
    <source>
        <dbReference type="ARBA" id="ARBA00032441"/>
    </source>
</evidence>
<evidence type="ECO:0000256" key="8">
    <source>
        <dbReference type="ARBA" id="ARBA00022840"/>
    </source>
</evidence>
<protein>
    <recommendedName>
        <fullName evidence="3">tRNA threonylcarbamoyladenosine biosynthesis protein TsaE</fullName>
    </recommendedName>
    <alternativeName>
        <fullName evidence="10">t(6)A37 threonylcarbamoyladenosine biosynthesis protein TsaE</fullName>
    </alternativeName>
</protein>
<dbReference type="InterPro" id="IPR027417">
    <property type="entry name" value="P-loop_NTPase"/>
</dbReference>
<dbReference type="PANTHER" id="PTHR33540">
    <property type="entry name" value="TRNA THREONYLCARBAMOYLADENOSINE BIOSYNTHESIS PROTEIN TSAE"/>
    <property type="match status" value="1"/>
</dbReference>
<keyword evidence="4" id="KW-0963">Cytoplasm</keyword>
<comment type="subcellular location">
    <subcellularLocation>
        <location evidence="1">Cytoplasm</location>
    </subcellularLocation>
</comment>
<gene>
    <name evidence="11" type="primary">tsaE</name>
    <name evidence="11" type="ORF">LBV24_07285</name>
</gene>
<dbReference type="Proteomes" id="UP001198402">
    <property type="component" value="Unassembled WGS sequence"/>
</dbReference>
<keyword evidence="12" id="KW-1185">Reference proteome</keyword>
<keyword evidence="6" id="KW-0479">Metal-binding</keyword>
<dbReference type="CDD" id="cd02019">
    <property type="entry name" value="NK"/>
    <property type="match status" value="1"/>
</dbReference>
<evidence type="ECO:0000313" key="11">
    <source>
        <dbReference type="EMBL" id="MCA0153013.1"/>
    </source>
</evidence>
<accession>A0ABS7Y2W3</accession>
<evidence type="ECO:0000256" key="1">
    <source>
        <dbReference type="ARBA" id="ARBA00004496"/>
    </source>
</evidence>
<evidence type="ECO:0000256" key="9">
    <source>
        <dbReference type="ARBA" id="ARBA00022842"/>
    </source>
</evidence>
<evidence type="ECO:0000256" key="3">
    <source>
        <dbReference type="ARBA" id="ARBA00019010"/>
    </source>
</evidence>
<organism evidence="11 12">
    <name type="scientific">Winogradskyella vincentii</name>
    <dbReference type="NCBI Taxonomy" id="2877122"/>
    <lineage>
        <taxon>Bacteria</taxon>
        <taxon>Pseudomonadati</taxon>
        <taxon>Bacteroidota</taxon>
        <taxon>Flavobacteriia</taxon>
        <taxon>Flavobacteriales</taxon>
        <taxon>Flavobacteriaceae</taxon>
        <taxon>Winogradskyella</taxon>
    </lineage>
</organism>
<dbReference type="SUPFAM" id="SSF52540">
    <property type="entry name" value="P-loop containing nucleoside triphosphate hydrolases"/>
    <property type="match status" value="1"/>
</dbReference>
<dbReference type="Pfam" id="PF02367">
    <property type="entry name" value="TsaE"/>
    <property type="match status" value="1"/>
</dbReference>
<keyword evidence="7" id="KW-0547">Nucleotide-binding</keyword>
<dbReference type="NCBIfam" id="TIGR00150">
    <property type="entry name" value="T6A_YjeE"/>
    <property type="match status" value="1"/>
</dbReference>
<evidence type="ECO:0000256" key="6">
    <source>
        <dbReference type="ARBA" id="ARBA00022723"/>
    </source>
</evidence>
<sequence>MEFTYHLENINSVAEQILEHLDSKIVLFNGNMGAGKTTLVNALLKAMQSTDIATSPTFSIVNEYQLPEDKVYHFDFYRIESIEEAYNFGIEDYLSSDHWIFMEWPERISELLPENAQTIIITELEDSQRSLKLTINKESLTENNAMTVPKF</sequence>
<proteinExistence type="inferred from homology"/>
<evidence type="ECO:0000256" key="4">
    <source>
        <dbReference type="ARBA" id="ARBA00022490"/>
    </source>
</evidence>
<evidence type="ECO:0000256" key="5">
    <source>
        <dbReference type="ARBA" id="ARBA00022694"/>
    </source>
</evidence>
<evidence type="ECO:0000256" key="7">
    <source>
        <dbReference type="ARBA" id="ARBA00022741"/>
    </source>
</evidence>